<reference evidence="2 4" key="2">
    <citation type="submission" date="2020-08" db="EMBL/GenBank/DDBJ databases">
        <title>Stenotrophomonas sp. W1S232.</title>
        <authorList>
            <person name="Deng Y."/>
        </authorList>
    </citation>
    <scope>NUCLEOTIDE SEQUENCE [LARGE SCALE GENOMIC DNA]</scope>
    <source>
        <strain evidence="2 4">W1S232</strain>
    </source>
</reference>
<dbReference type="OrthoDB" id="6695844at2"/>
<reference evidence="1 3" key="1">
    <citation type="submission" date="2015-05" db="EMBL/GenBank/DDBJ databases">
        <title>Genome sequencing and analysis of members of genus Stenotrophomonas.</title>
        <authorList>
            <person name="Patil P.P."/>
            <person name="Midha S."/>
            <person name="Patil P.B."/>
        </authorList>
    </citation>
    <scope>NUCLEOTIDE SEQUENCE [LARGE SCALE GENOMIC DNA]</scope>
    <source>
        <strain evidence="1 3">DSM 17805</strain>
    </source>
</reference>
<dbReference type="AlphaFoldDB" id="A0A0R0BAE2"/>
<organism evidence="1 3">
    <name type="scientific">Stenotrophomonas koreensis</name>
    <dbReference type="NCBI Taxonomy" id="266128"/>
    <lineage>
        <taxon>Bacteria</taxon>
        <taxon>Pseudomonadati</taxon>
        <taxon>Pseudomonadota</taxon>
        <taxon>Gammaproteobacteria</taxon>
        <taxon>Lysobacterales</taxon>
        <taxon>Lysobacteraceae</taxon>
        <taxon>Stenotrophomonas</taxon>
    </lineage>
</organism>
<evidence type="ECO:0000313" key="2">
    <source>
        <dbReference type="EMBL" id="MBB1117391.1"/>
    </source>
</evidence>
<comment type="caution">
    <text evidence="1">The sequence shown here is derived from an EMBL/GenBank/DDBJ whole genome shotgun (WGS) entry which is preliminary data.</text>
</comment>
<accession>A0A7W3YUV9</accession>
<dbReference type="PATRIC" id="fig|266128.3.peg.1896"/>
<dbReference type="RefSeq" id="WP_057667772.1">
    <property type="nucleotide sequence ID" value="NZ_JACIUV010000004.1"/>
</dbReference>
<dbReference type="EMBL" id="JACIUV010000004">
    <property type="protein sequence ID" value="MBB1117391.1"/>
    <property type="molecule type" value="Genomic_DNA"/>
</dbReference>
<keyword evidence="3" id="KW-1185">Reference proteome</keyword>
<evidence type="ECO:0000313" key="4">
    <source>
        <dbReference type="Proteomes" id="UP000550609"/>
    </source>
</evidence>
<name>A0A0R0BAE2_9GAMM</name>
<dbReference type="EMBL" id="LDJH01000032">
    <property type="protein sequence ID" value="KRG54301.1"/>
    <property type="molecule type" value="Genomic_DNA"/>
</dbReference>
<evidence type="ECO:0000313" key="1">
    <source>
        <dbReference type="EMBL" id="KRG54301.1"/>
    </source>
</evidence>
<protein>
    <submittedName>
        <fullName evidence="1">Uncharacterized protein</fullName>
    </submittedName>
</protein>
<dbReference type="Proteomes" id="UP000051254">
    <property type="component" value="Unassembled WGS sequence"/>
</dbReference>
<dbReference type="Proteomes" id="UP000550609">
    <property type="component" value="Unassembled WGS sequence"/>
</dbReference>
<proteinExistence type="predicted"/>
<accession>A0A0R0BAE2</accession>
<evidence type="ECO:0000313" key="3">
    <source>
        <dbReference type="Proteomes" id="UP000051254"/>
    </source>
</evidence>
<gene>
    <name evidence="1" type="ORF">ABB25_13830</name>
    <name evidence="2" type="ORF">H4O09_10060</name>
</gene>
<sequence>MIDTEELIQRAIDPASVRIEGTLTNPPSFGVYLVIDADTGEERYRFGSHPVRQQELEDDFGGCDLEYLFLSRSDAAALTSALNKRNG</sequence>